<name>A0A0D9XHF8_9ORYZ</name>
<reference evidence="2 3" key="1">
    <citation type="submission" date="2012-08" db="EMBL/GenBank/DDBJ databases">
        <title>Oryza genome evolution.</title>
        <authorList>
            <person name="Wing R.A."/>
        </authorList>
    </citation>
    <scope>NUCLEOTIDE SEQUENCE</scope>
</reference>
<evidence type="ECO:0000313" key="2">
    <source>
        <dbReference type="EnsemblPlants" id="LPERR10G00790.1"/>
    </source>
</evidence>
<keyword evidence="3" id="KW-1185">Reference proteome</keyword>
<reference evidence="3" key="2">
    <citation type="submission" date="2013-12" db="EMBL/GenBank/DDBJ databases">
        <authorList>
            <person name="Yu Y."/>
            <person name="Lee S."/>
            <person name="de Baynast K."/>
            <person name="Wissotski M."/>
            <person name="Liu L."/>
            <person name="Talag J."/>
            <person name="Goicoechea J."/>
            <person name="Angelova A."/>
            <person name="Jetty R."/>
            <person name="Kudrna D."/>
            <person name="Golser W."/>
            <person name="Rivera L."/>
            <person name="Zhang J."/>
            <person name="Wing R."/>
        </authorList>
    </citation>
    <scope>NUCLEOTIDE SEQUENCE</scope>
</reference>
<organism evidence="2 3">
    <name type="scientific">Leersia perrieri</name>
    <dbReference type="NCBI Taxonomy" id="77586"/>
    <lineage>
        <taxon>Eukaryota</taxon>
        <taxon>Viridiplantae</taxon>
        <taxon>Streptophyta</taxon>
        <taxon>Embryophyta</taxon>
        <taxon>Tracheophyta</taxon>
        <taxon>Spermatophyta</taxon>
        <taxon>Magnoliopsida</taxon>
        <taxon>Liliopsida</taxon>
        <taxon>Poales</taxon>
        <taxon>Poaceae</taxon>
        <taxon>BOP clade</taxon>
        <taxon>Oryzoideae</taxon>
        <taxon>Oryzeae</taxon>
        <taxon>Oryzinae</taxon>
        <taxon>Leersia</taxon>
    </lineage>
</organism>
<dbReference type="AlphaFoldDB" id="A0A0D9XHF8"/>
<reference evidence="2" key="3">
    <citation type="submission" date="2015-04" db="UniProtKB">
        <authorList>
            <consortium name="EnsemblPlants"/>
        </authorList>
    </citation>
    <scope>IDENTIFICATION</scope>
</reference>
<dbReference type="Proteomes" id="UP000032180">
    <property type="component" value="Chromosome 10"/>
</dbReference>
<evidence type="ECO:0000313" key="3">
    <source>
        <dbReference type="Proteomes" id="UP000032180"/>
    </source>
</evidence>
<protein>
    <submittedName>
        <fullName evidence="2">Uncharacterized protein</fullName>
    </submittedName>
</protein>
<sequence>MPPPLHGATSRRRSTLQAASSPCRHEPLPLHVLRRRCSTAPTATGVELHRAGISPTALEFFQFFEKLIPR</sequence>
<proteinExistence type="predicted"/>
<evidence type="ECO:0000256" key="1">
    <source>
        <dbReference type="SAM" id="MobiDB-lite"/>
    </source>
</evidence>
<dbReference type="EnsemblPlants" id="LPERR10G00790.1">
    <property type="protein sequence ID" value="LPERR10G00790.1"/>
    <property type="gene ID" value="LPERR10G00790"/>
</dbReference>
<dbReference type="Gramene" id="LPERR10G00790.1">
    <property type="protein sequence ID" value="LPERR10G00790.1"/>
    <property type="gene ID" value="LPERR10G00790"/>
</dbReference>
<dbReference type="HOGENOM" id="CLU_2761415_0_0_1"/>
<accession>A0A0D9XHF8</accession>
<feature type="region of interest" description="Disordered" evidence="1">
    <location>
        <begin position="1"/>
        <end position="22"/>
    </location>
</feature>